<reference evidence="2 3" key="1">
    <citation type="submission" date="2021-01" db="EMBL/GenBank/DDBJ databases">
        <title>Genomics of switchgrass bacterial isolates.</title>
        <authorList>
            <person name="Shade A."/>
        </authorList>
    </citation>
    <scope>NUCLEOTIDE SEQUENCE [LARGE SCALE GENOMIC DNA]</scope>
    <source>
        <strain evidence="2 3">PvP111</strain>
    </source>
</reference>
<organism evidence="2 3">
    <name type="scientific">Rhodococcoides corynebacterioides</name>
    <dbReference type="NCBI Taxonomy" id="53972"/>
    <lineage>
        <taxon>Bacteria</taxon>
        <taxon>Bacillati</taxon>
        <taxon>Actinomycetota</taxon>
        <taxon>Actinomycetes</taxon>
        <taxon>Mycobacteriales</taxon>
        <taxon>Nocardiaceae</taxon>
        <taxon>Rhodococcoides</taxon>
    </lineage>
</organism>
<dbReference type="SUPFAM" id="SSF64376">
    <property type="entry name" value="YlxR-like"/>
    <property type="match status" value="1"/>
</dbReference>
<comment type="caution">
    <text evidence="2">The sequence shown here is derived from an EMBL/GenBank/DDBJ whole genome shotgun (WGS) entry which is preliminary data.</text>
</comment>
<dbReference type="InterPro" id="IPR035931">
    <property type="entry name" value="YlxR-like_sf"/>
</dbReference>
<dbReference type="EMBL" id="JAFBBK010000001">
    <property type="protein sequence ID" value="MBM7414904.1"/>
    <property type="molecule type" value="Genomic_DNA"/>
</dbReference>
<accession>A0ABS2KSL1</accession>
<dbReference type="InterPro" id="IPR007393">
    <property type="entry name" value="YlxR_dom"/>
</dbReference>
<keyword evidence="3" id="KW-1185">Reference proteome</keyword>
<protein>
    <submittedName>
        <fullName evidence="2">RNA-binding protein YlxR (DUF448 family)</fullName>
    </submittedName>
</protein>
<name>A0ABS2KSL1_9NOCA</name>
<feature type="domain" description="YlxR" evidence="1">
    <location>
        <begin position="1"/>
        <end position="56"/>
    </location>
</feature>
<dbReference type="Gene3D" id="3.30.1230.10">
    <property type="entry name" value="YlxR-like"/>
    <property type="match status" value="1"/>
</dbReference>
<evidence type="ECO:0000313" key="3">
    <source>
        <dbReference type="Proteomes" id="UP000703038"/>
    </source>
</evidence>
<dbReference type="Proteomes" id="UP000703038">
    <property type="component" value="Unassembled WGS sequence"/>
</dbReference>
<evidence type="ECO:0000313" key="2">
    <source>
        <dbReference type="EMBL" id="MBM7414904.1"/>
    </source>
</evidence>
<sequence>MVRIVAGVSDTGTVSAVVDHRRRLPGRGAWLHPDATCLQQAERRRAFGRALRVTGPLDLSALAREFAP</sequence>
<dbReference type="Pfam" id="PF04296">
    <property type="entry name" value="YlxR"/>
    <property type="match status" value="1"/>
</dbReference>
<evidence type="ECO:0000259" key="1">
    <source>
        <dbReference type="Pfam" id="PF04296"/>
    </source>
</evidence>
<proteinExistence type="predicted"/>
<gene>
    <name evidence="2" type="ORF">JOE42_001637</name>
</gene>